<accession>A0ABU9P5L9</accession>
<gene>
    <name evidence="1" type="ORF">AAFL32_20575</name>
</gene>
<proteinExistence type="predicted"/>
<dbReference type="EMBL" id="JBCGEM010000018">
    <property type="protein sequence ID" value="MEM0626279.1"/>
    <property type="molecule type" value="Genomic_DNA"/>
</dbReference>
<sequence length="78" mass="8583">MISLPIDIAIRRAGSQMALAKLCGVSQATVWKWRHGKKVKAEHVLKIVAASDGEVAAHQIRPDLPDLFPDPERSTREA</sequence>
<dbReference type="CDD" id="cd00093">
    <property type="entry name" value="HTH_XRE"/>
    <property type="match status" value="1"/>
</dbReference>
<evidence type="ECO:0000313" key="2">
    <source>
        <dbReference type="Proteomes" id="UP001458070"/>
    </source>
</evidence>
<reference evidence="1 2" key="1">
    <citation type="submission" date="2024-04" db="EMBL/GenBank/DDBJ databases">
        <title>Draft genome assemblies of urinary isolates.</title>
        <authorList>
            <person name="Appleberry H."/>
            <person name="Kula A."/>
            <person name="Wolfe A.J."/>
            <person name="Putonti C."/>
        </authorList>
    </citation>
    <scope>NUCLEOTIDE SEQUENCE [LARGE SCALE GENOMIC DNA]</scope>
    <source>
        <strain evidence="1 2">UMB12529</strain>
    </source>
</reference>
<comment type="caution">
    <text evidence="1">The sequence shown here is derived from an EMBL/GenBank/DDBJ whole genome shotgun (WGS) entry which is preliminary data.</text>
</comment>
<dbReference type="Pfam" id="PF15943">
    <property type="entry name" value="YdaS_toxin"/>
    <property type="match status" value="1"/>
</dbReference>
<protein>
    <submittedName>
        <fullName evidence="1">YdaS family helix-turn-helix protein</fullName>
    </submittedName>
</protein>
<dbReference type="Gene3D" id="1.10.260.40">
    <property type="entry name" value="lambda repressor-like DNA-binding domains"/>
    <property type="match status" value="1"/>
</dbReference>
<keyword evidence="2" id="KW-1185">Reference proteome</keyword>
<dbReference type="InterPro" id="IPR001387">
    <property type="entry name" value="Cro/C1-type_HTH"/>
</dbReference>
<dbReference type="InterPro" id="IPR031856">
    <property type="entry name" value="YdaS_toxin-like"/>
</dbReference>
<name>A0ABU9P5L9_9ENTR</name>
<dbReference type="RefSeq" id="WP_077258083.1">
    <property type="nucleotide sequence ID" value="NZ_JBCGEK010000018.1"/>
</dbReference>
<evidence type="ECO:0000313" key="1">
    <source>
        <dbReference type="EMBL" id="MEM0626279.1"/>
    </source>
</evidence>
<dbReference type="InterPro" id="IPR010982">
    <property type="entry name" value="Lambda_DNA-bd_dom_sf"/>
</dbReference>
<organism evidence="1 2">
    <name type="scientific">Klebsiella grimontii</name>
    <dbReference type="NCBI Taxonomy" id="2058152"/>
    <lineage>
        <taxon>Bacteria</taxon>
        <taxon>Pseudomonadati</taxon>
        <taxon>Pseudomonadota</taxon>
        <taxon>Gammaproteobacteria</taxon>
        <taxon>Enterobacterales</taxon>
        <taxon>Enterobacteriaceae</taxon>
        <taxon>Klebsiella/Raoultella group</taxon>
        <taxon>Klebsiella</taxon>
    </lineage>
</organism>
<dbReference type="SUPFAM" id="SSF47413">
    <property type="entry name" value="lambda repressor-like DNA-binding domains"/>
    <property type="match status" value="1"/>
</dbReference>
<dbReference type="Proteomes" id="UP001458070">
    <property type="component" value="Unassembled WGS sequence"/>
</dbReference>